<evidence type="ECO:0000256" key="1">
    <source>
        <dbReference type="ARBA" id="ARBA00006817"/>
    </source>
</evidence>
<dbReference type="SUPFAM" id="SSF55961">
    <property type="entry name" value="Bet v1-like"/>
    <property type="match status" value="1"/>
</dbReference>
<dbReference type="InterPro" id="IPR013538">
    <property type="entry name" value="ASHA1/2-like_C"/>
</dbReference>
<feature type="domain" description="Activator of Hsp90 ATPase homologue 1/2-like C-terminal" evidence="3">
    <location>
        <begin position="39"/>
        <end position="130"/>
    </location>
</feature>
<dbReference type="InterPro" id="IPR023393">
    <property type="entry name" value="START-like_dom_sf"/>
</dbReference>
<keyword evidence="2" id="KW-0812">Transmembrane</keyword>
<dbReference type="Pfam" id="PF08327">
    <property type="entry name" value="AHSA1"/>
    <property type="match status" value="1"/>
</dbReference>
<reference evidence="4 5" key="1">
    <citation type="submission" date="2024-05" db="EMBL/GenBank/DDBJ databases">
        <authorList>
            <person name="Duchaud E."/>
        </authorList>
    </citation>
    <scope>NUCLEOTIDE SEQUENCE [LARGE SCALE GENOMIC DNA]</scope>
    <source>
        <strain evidence="4">Ena-SAMPLE-TAB-13-05-2024-13:56:06:370-140308</strain>
    </source>
</reference>
<proteinExistence type="inferred from homology"/>
<evidence type="ECO:0000256" key="2">
    <source>
        <dbReference type="SAM" id="Phobius"/>
    </source>
</evidence>
<evidence type="ECO:0000259" key="3">
    <source>
        <dbReference type="Pfam" id="PF08327"/>
    </source>
</evidence>
<name>A0ABM9P8K6_9FLAO</name>
<dbReference type="Gene3D" id="3.30.530.20">
    <property type="match status" value="1"/>
</dbReference>
<evidence type="ECO:0000313" key="5">
    <source>
        <dbReference type="Proteomes" id="UP001497527"/>
    </source>
</evidence>
<sequence length="170" mass="19413">MKVIKIILGIIIAISIVFFATGLIVKETTYMVKVEINKPIAEVFSKFNDTELLKEWIPEVKSLDIIEEKPGKVGSTYKMIVKNQGQEMAMTEKVLAFVENEKVTLHFDADGMLKTDDYNFISEGNKTIITQDTKITAKSYILGCTFPWFKGQLKKLSQDYLERFKTIAEE</sequence>
<organism evidence="4 5">
    <name type="scientific">Tenacibaculum polynesiense</name>
    <dbReference type="NCBI Taxonomy" id="3137857"/>
    <lineage>
        <taxon>Bacteria</taxon>
        <taxon>Pseudomonadati</taxon>
        <taxon>Bacteroidota</taxon>
        <taxon>Flavobacteriia</taxon>
        <taxon>Flavobacteriales</taxon>
        <taxon>Flavobacteriaceae</taxon>
        <taxon>Tenacibaculum</taxon>
    </lineage>
</organism>
<keyword evidence="2" id="KW-1133">Transmembrane helix</keyword>
<dbReference type="CDD" id="cd07812">
    <property type="entry name" value="SRPBCC"/>
    <property type="match status" value="1"/>
</dbReference>
<comment type="similarity">
    <text evidence="1">Belongs to the AHA1 family.</text>
</comment>
<dbReference type="Proteomes" id="UP001497527">
    <property type="component" value="Unassembled WGS sequence"/>
</dbReference>
<gene>
    <name evidence="4" type="ORF">T190423A01A_10300</name>
</gene>
<keyword evidence="2" id="KW-0472">Membrane</keyword>
<dbReference type="RefSeq" id="WP_348715111.1">
    <property type="nucleotide sequence ID" value="NZ_CAXJIO010000010.1"/>
</dbReference>
<accession>A0ABM9P8K6</accession>
<feature type="transmembrane region" description="Helical" evidence="2">
    <location>
        <begin position="6"/>
        <end position="25"/>
    </location>
</feature>
<protein>
    <submittedName>
        <fullName evidence="4">1,4-dihydroxy-2-naphthoate prenyltransferase</fullName>
    </submittedName>
</protein>
<keyword evidence="5" id="KW-1185">Reference proteome</keyword>
<comment type="caution">
    <text evidence="4">The sequence shown here is derived from an EMBL/GenBank/DDBJ whole genome shotgun (WGS) entry which is preliminary data.</text>
</comment>
<evidence type="ECO:0000313" key="4">
    <source>
        <dbReference type="EMBL" id="CAL2101737.1"/>
    </source>
</evidence>
<dbReference type="EMBL" id="CAXJIO010000010">
    <property type="protein sequence ID" value="CAL2101737.1"/>
    <property type="molecule type" value="Genomic_DNA"/>
</dbReference>